<feature type="transmembrane region" description="Helical" evidence="2">
    <location>
        <begin position="227"/>
        <end position="246"/>
    </location>
</feature>
<dbReference type="OrthoDB" id="4336573at2"/>
<keyword evidence="2" id="KW-0812">Transmembrane</keyword>
<evidence type="ECO:0000313" key="5">
    <source>
        <dbReference type="Proteomes" id="UP000067448"/>
    </source>
</evidence>
<dbReference type="Proteomes" id="UP000067448">
    <property type="component" value="Unassembled WGS sequence"/>
</dbReference>
<reference evidence="5" key="3">
    <citation type="submission" date="2016-02" db="EMBL/GenBank/DDBJ databases">
        <title>Draft genome of pathogenic Streptomyces sp. in Japan.</title>
        <authorList>
            <person name="Tomihama T."/>
            <person name="Ikenaga M."/>
            <person name="Sakai M."/>
            <person name="Okubo T."/>
            <person name="Ikeda S."/>
        </authorList>
    </citation>
    <scope>NUCLEOTIDE SEQUENCE [LARGE SCALE GENOMIC DNA]</scope>
    <source>
        <strain evidence="5">S58</strain>
    </source>
</reference>
<feature type="compositionally biased region" description="Basic and acidic residues" evidence="1">
    <location>
        <begin position="143"/>
        <end position="158"/>
    </location>
</feature>
<evidence type="ECO:0000256" key="2">
    <source>
        <dbReference type="SAM" id="Phobius"/>
    </source>
</evidence>
<feature type="signal peptide" evidence="3">
    <location>
        <begin position="1"/>
        <end position="33"/>
    </location>
</feature>
<proteinExistence type="predicted"/>
<protein>
    <recommendedName>
        <fullName evidence="6">LPXTG cell wall anchor domain-containing protein</fullName>
    </recommendedName>
</protein>
<dbReference type="RefSeq" id="WP_059082578.1">
    <property type="nucleotide sequence ID" value="NZ_BCMM01000028.1"/>
</dbReference>
<name>A0A117EF87_STRSC</name>
<keyword evidence="2" id="KW-1133">Transmembrane helix</keyword>
<evidence type="ECO:0000256" key="3">
    <source>
        <dbReference type="SAM" id="SignalP"/>
    </source>
</evidence>
<feature type="chain" id="PRO_5007148253" description="LPXTG cell wall anchor domain-containing protein" evidence="3">
    <location>
        <begin position="34"/>
        <end position="254"/>
    </location>
</feature>
<evidence type="ECO:0000313" key="4">
    <source>
        <dbReference type="EMBL" id="GAQ65178.1"/>
    </source>
</evidence>
<reference evidence="4 5" key="2">
    <citation type="journal article" date="2016" name="Genome Announc.">
        <title>Draft Genome Sequences of Streptomyces scabiei S58, Streptomyces turgidiscabies T45, and Streptomyces acidiscabies a10, the Pathogens of Potato Common Scab, Isolated in Japan.</title>
        <authorList>
            <person name="Tomihama T."/>
            <person name="Nishi Y."/>
            <person name="Sakai M."/>
            <person name="Ikenaga M."/>
            <person name="Okubo T."/>
            <person name="Ikeda S."/>
        </authorList>
    </citation>
    <scope>NUCLEOTIDE SEQUENCE [LARGE SCALE GENOMIC DNA]</scope>
    <source>
        <strain evidence="4 5">S58</strain>
    </source>
</reference>
<dbReference type="AlphaFoldDB" id="A0A117EF87"/>
<accession>A0A117EF87</accession>
<reference evidence="5" key="1">
    <citation type="submission" date="2015-11" db="EMBL/GenBank/DDBJ databases">
        <authorList>
            <consortium name="Cross-ministerial Strategic Innovation Promotion Program (SIP) consortium"/>
            <person name="Tomihama T."/>
            <person name="Ikenaga M."/>
            <person name="Sakai M."/>
            <person name="Okubo T."/>
            <person name="Ikeda S."/>
        </authorList>
    </citation>
    <scope>NUCLEOTIDE SEQUENCE [LARGE SCALE GENOMIC DNA]</scope>
    <source>
        <strain evidence="5">S58</strain>
    </source>
</reference>
<organism evidence="4 5">
    <name type="scientific">Streptomyces scabiei</name>
    <dbReference type="NCBI Taxonomy" id="1930"/>
    <lineage>
        <taxon>Bacteria</taxon>
        <taxon>Bacillati</taxon>
        <taxon>Actinomycetota</taxon>
        <taxon>Actinomycetes</taxon>
        <taxon>Kitasatosporales</taxon>
        <taxon>Streptomycetaceae</taxon>
        <taxon>Streptomyces</taxon>
    </lineage>
</organism>
<keyword evidence="3" id="KW-0732">Signal</keyword>
<gene>
    <name evidence="4" type="ORF">SsS58_05586</name>
</gene>
<evidence type="ECO:0008006" key="6">
    <source>
        <dbReference type="Google" id="ProtNLM"/>
    </source>
</evidence>
<dbReference type="EMBL" id="BCMM01000028">
    <property type="protein sequence ID" value="GAQ65178.1"/>
    <property type="molecule type" value="Genomic_DNA"/>
</dbReference>
<feature type="region of interest" description="Disordered" evidence="1">
    <location>
        <begin position="132"/>
        <end position="226"/>
    </location>
</feature>
<dbReference type="NCBIfam" id="NF041528">
    <property type="entry name" value="strep_LAETG"/>
    <property type="match status" value="1"/>
</dbReference>
<comment type="caution">
    <text evidence="4">The sequence shown here is derived from an EMBL/GenBank/DDBJ whole genome shotgun (WGS) entry which is preliminary data.</text>
</comment>
<feature type="compositionally biased region" description="Polar residues" evidence="1">
    <location>
        <begin position="175"/>
        <end position="185"/>
    </location>
</feature>
<keyword evidence="2" id="KW-0472">Membrane</keyword>
<evidence type="ECO:0000256" key="1">
    <source>
        <dbReference type="SAM" id="MobiDB-lite"/>
    </source>
</evidence>
<sequence>MSISLRTARTSRYAGVAFASAALVFGAAGNAMACSIKDFSAVAECDGDKGVIRVTDVDPLGVDAEVTVYLENNGADLRQVGSRTIEDSTADGVTITFEENWEPKAEYRIHITAENYVDADIKPNLIAPAKACGAGADTPPGASKDRGKPSEDKGENKGNGKGNGKNGDEDEPSETRTSPTPSASEGITPADSDDNNAPSPEGDSSLTETGGGSNLAETGADSNTGPIAGAAAALVALGAGAVYYSMRRRGASTR</sequence>
<feature type="compositionally biased region" description="Polar residues" evidence="1">
    <location>
        <begin position="195"/>
        <end position="208"/>
    </location>
</feature>